<sequence length="134" mass="15128">MEDGLRRAALELPECLHERLRYALVDNGFGYYHHIYLKLESSEQCMNSFLALNAMDGDLGATTLGGVAAERIPIYRSRWMDDDVVRRLGWQIGPEQRFQRFSVGKPTLYGVFVLVQHVPGSSDVRAYVHAGRGA</sequence>
<accession>A0A810MYJ8</accession>
<dbReference type="KEGG" id="pry:Prubr_20600"/>
<dbReference type="AlphaFoldDB" id="A0A810MYJ8"/>
<evidence type="ECO:0000313" key="2">
    <source>
        <dbReference type="Proteomes" id="UP000680866"/>
    </source>
</evidence>
<organism evidence="1 2">
    <name type="scientific">Polymorphospora rubra</name>
    <dbReference type="NCBI Taxonomy" id="338584"/>
    <lineage>
        <taxon>Bacteria</taxon>
        <taxon>Bacillati</taxon>
        <taxon>Actinomycetota</taxon>
        <taxon>Actinomycetes</taxon>
        <taxon>Micromonosporales</taxon>
        <taxon>Micromonosporaceae</taxon>
        <taxon>Polymorphospora</taxon>
    </lineage>
</organism>
<dbReference type="Proteomes" id="UP000680866">
    <property type="component" value="Chromosome"/>
</dbReference>
<dbReference type="EMBL" id="AP023359">
    <property type="protein sequence ID" value="BCJ65039.1"/>
    <property type="molecule type" value="Genomic_DNA"/>
</dbReference>
<evidence type="ECO:0000313" key="1">
    <source>
        <dbReference type="EMBL" id="BCJ65039.1"/>
    </source>
</evidence>
<keyword evidence="2" id="KW-1185">Reference proteome</keyword>
<protein>
    <submittedName>
        <fullName evidence="1">Uncharacterized protein</fullName>
    </submittedName>
</protein>
<gene>
    <name evidence="1" type="ORF">Prubr_20600</name>
</gene>
<reference evidence="1" key="1">
    <citation type="submission" date="2020-08" db="EMBL/GenBank/DDBJ databases">
        <title>Whole genome shotgun sequence of Polymorphospora rubra NBRC 101157.</title>
        <authorList>
            <person name="Komaki H."/>
            <person name="Tamura T."/>
        </authorList>
    </citation>
    <scope>NUCLEOTIDE SEQUENCE</scope>
    <source>
        <strain evidence="1">NBRC 101157</strain>
    </source>
</reference>
<name>A0A810MYJ8_9ACTN</name>
<proteinExistence type="predicted"/>